<dbReference type="AlphaFoldDB" id="A0A6C0KKJ4"/>
<proteinExistence type="inferred from homology"/>
<protein>
    <recommendedName>
        <fullName evidence="2">Peptidase S9 prolyl oligopeptidase catalytic domain-containing protein</fullName>
    </recommendedName>
</protein>
<accession>A0A6C0KKJ4</accession>
<feature type="domain" description="Peptidase S9 prolyl oligopeptidase catalytic" evidence="2">
    <location>
        <begin position="405"/>
        <end position="600"/>
    </location>
</feature>
<dbReference type="PRINTS" id="PR00862">
    <property type="entry name" value="PROLIGOPTASE"/>
</dbReference>
<reference evidence="3" key="1">
    <citation type="journal article" date="2020" name="Nature">
        <title>Giant virus diversity and host interactions through global metagenomics.</title>
        <authorList>
            <person name="Schulz F."/>
            <person name="Roux S."/>
            <person name="Paez-Espino D."/>
            <person name="Jungbluth S."/>
            <person name="Walsh D.A."/>
            <person name="Denef V.J."/>
            <person name="McMahon K.D."/>
            <person name="Konstantinidis K.T."/>
            <person name="Eloe-Fadrosh E.A."/>
            <person name="Kyrpides N.C."/>
            <person name="Woyke T."/>
        </authorList>
    </citation>
    <scope>NUCLEOTIDE SEQUENCE</scope>
    <source>
        <strain evidence="3">GVMAG-S-3300013006-138</strain>
    </source>
</reference>
<dbReference type="SUPFAM" id="SSF53474">
    <property type="entry name" value="alpha/beta-Hydrolases"/>
    <property type="match status" value="1"/>
</dbReference>
<dbReference type="Gene3D" id="3.40.50.1820">
    <property type="entry name" value="alpha/beta hydrolase"/>
    <property type="match status" value="1"/>
</dbReference>
<dbReference type="InterPro" id="IPR051543">
    <property type="entry name" value="Serine_Peptidase_S9A"/>
</dbReference>
<dbReference type="GO" id="GO:0006508">
    <property type="term" value="P:proteolysis"/>
    <property type="evidence" value="ECO:0007669"/>
    <property type="project" value="InterPro"/>
</dbReference>
<dbReference type="PANTHER" id="PTHR11757:SF19">
    <property type="entry name" value="PROLYL ENDOPEPTIDASE-LIKE"/>
    <property type="match status" value="1"/>
</dbReference>
<dbReference type="InterPro" id="IPR029058">
    <property type="entry name" value="AB_hydrolase_fold"/>
</dbReference>
<dbReference type="InterPro" id="IPR002470">
    <property type="entry name" value="Peptidase_S9A"/>
</dbReference>
<evidence type="ECO:0000256" key="1">
    <source>
        <dbReference type="ARBA" id="ARBA00005228"/>
    </source>
</evidence>
<name>A0A6C0KKJ4_9ZZZZ</name>
<dbReference type="GO" id="GO:0004252">
    <property type="term" value="F:serine-type endopeptidase activity"/>
    <property type="evidence" value="ECO:0007669"/>
    <property type="project" value="InterPro"/>
</dbReference>
<dbReference type="PANTHER" id="PTHR11757">
    <property type="entry name" value="PROTEASE FAMILY S9A OLIGOPEPTIDASE"/>
    <property type="match status" value="1"/>
</dbReference>
<dbReference type="SUPFAM" id="SSF50993">
    <property type="entry name" value="Peptidase/esterase 'gauge' domain"/>
    <property type="match status" value="1"/>
</dbReference>
<dbReference type="InterPro" id="IPR001375">
    <property type="entry name" value="Peptidase_S9_cat"/>
</dbReference>
<evidence type="ECO:0000259" key="2">
    <source>
        <dbReference type="Pfam" id="PF00326"/>
    </source>
</evidence>
<comment type="similarity">
    <text evidence="1">Belongs to the peptidase S9A family.</text>
</comment>
<evidence type="ECO:0000313" key="3">
    <source>
        <dbReference type="EMBL" id="QHU18139.1"/>
    </source>
</evidence>
<organism evidence="3">
    <name type="scientific">viral metagenome</name>
    <dbReference type="NCBI Taxonomy" id="1070528"/>
    <lineage>
        <taxon>unclassified sequences</taxon>
        <taxon>metagenomes</taxon>
        <taxon>organismal metagenomes</taxon>
    </lineage>
</organism>
<sequence length="620" mass="69000">MASAVRTLHGITWHDDLAWMEDMKGPRWTSHIHKEQARWKKVLNPLQDSIQILADELESANKTLHTMLFRAGSGQIEIGVAGSMTIQWKYKDEDLIRTATTLETDVKGDCVWTIEEVGDGAELYAVRMYKAAGKHIWEHVGVAPYLAIVGDRCYCLEAKKRLVYWRLVSWNAVTGGDRRVHYEEDDYRYNLDLIGSGSCAYLRRQDGTRQDAFIIQGGSEIRVLEGIVLDPRRFVFAAGRFEGYLVWESGSESGSGWVARGEAAKFRLPDFSKAVPEMLIREFLVTRWEGCRSLWRISKTKNPVLLWRGYGQIMFDPWESSWVRFILPGAEAIWWNSDLPSHLPLPLPFVSDAAAVKAKSLDGTEVPFLLLAGEGSGKVGHTKGLLVIGYGAYGLPMPFMTQRWKPLLSRGWSIAIGLWRGGGDHTPEWEDAGRVYGRKKVLEDAEAVVRKAQSIVKVGPAQTVLYGRSAGGLWVGGLAAKFPKGDLAGGAYMEVPYLDVLRTITNRNLPLTEIETDEFGLPEQRLSDFAGALEWSPMELLLCAKGNYGMSGIPGMWQIVRTGLNDSEVLAYESVKWIVRSKNPSAFLAVEGGQGHFVSGSRGFLQQAEDLALILTKVGG</sequence>
<dbReference type="Pfam" id="PF00326">
    <property type="entry name" value="Peptidase_S9"/>
    <property type="match status" value="1"/>
</dbReference>
<dbReference type="EMBL" id="MN740925">
    <property type="protein sequence ID" value="QHU18139.1"/>
    <property type="molecule type" value="Genomic_DNA"/>
</dbReference>